<protein>
    <submittedName>
        <fullName evidence="1">11267_t:CDS:1</fullName>
    </submittedName>
</protein>
<reference evidence="1" key="1">
    <citation type="submission" date="2021-06" db="EMBL/GenBank/DDBJ databases">
        <authorList>
            <person name="Kallberg Y."/>
            <person name="Tangrot J."/>
            <person name="Rosling A."/>
        </authorList>
    </citation>
    <scope>NUCLEOTIDE SEQUENCE</scope>
    <source>
        <strain evidence="1">87-6 pot B 2015</strain>
    </source>
</reference>
<name>A0A9N9I5V7_FUNMO</name>
<evidence type="ECO:0000313" key="2">
    <source>
        <dbReference type="Proteomes" id="UP000789375"/>
    </source>
</evidence>
<organism evidence="1 2">
    <name type="scientific">Funneliformis mosseae</name>
    <name type="common">Endomycorrhizal fungus</name>
    <name type="synonym">Glomus mosseae</name>
    <dbReference type="NCBI Taxonomy" id="27381"/>
    <lineage>
        <taxon>Eukaryota</taxon>
        <taxon>Fungi</taxon>
        <taxon>Fungi incertae sedis</taxon>
        <taxon>Mucoromycota</taxon>
        <taxon>Glomeromycotina</taxon>
        <taxon>Glomeromycetes</taxon>
        <taxon>Glomerales</taxon>
        <taxon>Glomeraceae</taxon>
        <taxon>Funneliformis</taxon>
    </lineage>
</organism>
<sequence>MLLEVSRISLAKKREERARQSEDECNLATILARDKEVVSDFFLINTLQSPTRHGKRKDVGDLFEDIIEYCSAKFKTRLEKLMKDMNDESTRNILYLSKMLFPPKNSDVPAISDSEGEIIAVNIINGEIDSDLDGMIDTIPKHTG</sequence>
<accession>A0A9N9I5V7</accession>
<dbReference type="Proteomes" id="UP000789375">
    <property type="component" value="Unassembled WGS sequence"/>
</dbReference>
<comment type="caution">
    <text evidence="1">The sequence shown here is derived from an EMBL/GenBank/DDBJ whole genome shotgun (WGS) entry which is preliminary data.</text>
</comment>
<proteinExistence type="predicted"/>
<dbReference type="EMBL" id="CAJVPP010013760">
    <property type="protein sequence ID" value="CAG8721846.1"/>
    <property type="molecule type" value="Genomic_DNA"/>
</dbReference>
<gene>
    <name evidence="1" type="ORF">FMOSSE_LOCUS15038</name>
</gene>
<dbReference type="AlphaFoldDB" id="A0A9N9I5V7"/>
<keyword evidence="2" id="KW-1185">Reference proteome</keyword>
<evidence type="ECO:0000313" key="1">
    <source>
        <dbReference type="EMBL" id="CAG8721846.1"/>
    </source>
</evidence>